<protein>
    <submittedName>
        <fullName evidence="1">Uncharacterized protein</fullName>
    </submittedName>
</protein>
<name>C6TE21_SOYBN</name>
<reference evidence="1" key="1">
    <citation type="submission" date="2009-08" db="EMBL/GenBank/DDBJ databases">
        <authorList>
            <person name="Cheung F."/>
            <person name="Xiao Y."/>
            <person name="Chan A."/>
            <person name="Moskal W."/>
            <person name="Town C.D."/>
        </authorList>
    </citation>
    <scope>NUCLEOTIDE SEQUENCE</scope>
</reference>
<dbReference type="EMBL" id="BT095841">
    <property type="protein sequence ID" value="ACU20073.1"/>
    <property type="molecule type" value="mRNA"/>
</dbReference>
<sequence>MNLQDTYGIGISEQFRIHNAVCTMILVHVTKKTWRAAKNQKRKNLSHGNKASSKTVDNDVIIILFAIHLSQHFVEQIDVAGKLNGTITLEPIFLFCLF</sequence>
<organism evidence="1">
    <name type="scientific">Glycine max</name>
    <name type="common">Soybean</name>
    <name type="synonym">Glycine hispida</name>
    <dbReference type="NCBI Taxonomy" id="3847"/>
    <lineage>
        <taxon>Eukaryota</taxon>
        <taxon>Viridiplantae</taxon>
        <taxon>Streptophyta</taxon>
        <taxon>Embryophyta</taxon>
        <taxon>Tracheophyta</taxon>
        <taxon>Spermatophyta</taxon>
        <taxon>Magnoliopsida</taxon>
        <taxon>eudicotyledons</taxon>
        <taxon>Gunneridae</taxon>
        <taxon>Pentapetalae</taxon>
        <taxon>rosids</taxon>
        <taxon>fabids</taxon>
        <taxon>Fabales</taxon>
        <taxon>Fabaceae</taxon>
        <taxon>Papilionoideae</taxon>
        <taxon>50 kb inversion clade</taxon>
        <taxon>NPAAA clade</taxon>
        <taxon>indigoferoid/millettioid clade</taxon>
        <taxon>Phaseoleae</taxon>
        <taxon>Glycine</taxon>
        <taxon>Glycine subgen. Soja</taxon>
    </lineage>
</organism>
<proteinExistence type="evidence at transcript level"/>
<dbReference type="AlphaFoldDB" id="C6TE21"/>
<accession>C6TE21</accession>
<evidence type="ECO:0000313" key="1">
    <source>
        <dbReference type="EMBL" id="ACU20073.1"/>
    </source>
</evidence>